<keyword evidence="2" id="KW-0560">Oxidoreductase</keyword>
<sequence>MLQESYIEREAIVDPSRDLAALVPYWRVNYADNQTLVAVLRGQEFLIITLSLTTPPEAHTNIVKAASEAGVLYIMPNVYGSDIQNEELRKEDLYSD</sequence>
<evidence type="ECO:0008006" key="5">
    <source>
        <dbReference type="Google" id="ProtNLM"/>
    </source>
</evidence>
<reference evidence="3 4" key="1">
    <citation type="submission" date="2019-03" db="EMBL/GenBank/DDBJ databases">
        <title>The genome sequence of a newly discovered highly antifungal drug resistant Aspergillus species, Aspergillus tanneri NIH 1004.</title>
        <authorList>
            <person name="Mounaud S."/>
            <person name="Singh I."/>
            <person name="Joardar V."/>
            <person name="Pakala S."/>
            <person name="Pakala S."/>
            <person name="Venepally P."/>
            <person name="Hoover J."/>
            <person name="Nierman W."/>
            <person name="Chung J."/>
            <person name="Losada L."/>
        </authorList>
    </citation>
    <scope>NUCLEOTIDE SEQUENCE [LARGE SCALE GENOMIC DNA]</scope>
    <source>
        <strain evidence="3 4">NIH1004</strain>
    </source>
</reference>
<dbReference type="PANTHER" id="PTHR47706">
    <property type="entry name" value="NMRA-LIKE FAMILY PROTEIN"/>
    <property type="match status" value="1"/>
</dbReference>
<protein>
    <recommendedName>
        <fullName evidence="5">NmrA-like domain-containing protein</fullName>
    </recommendedName>
</protein>
<evidence type="ECO:0000313" key="4">
    <source>
        <dbReference type="Proteomes" id="UP000308092"/>
    </source>
</evidence>
<dbReference type="Proteomes" id="UP000308092">
    <property type="component" value="Unassembled WGS sequence"/>
</dbReference>
<name>A0A4S3J2F2_9EURO</name>
<proteinExistence type="predicted"/>
<evidence type="ECO:0000256" key="2">
    <source>
        <dbReference type="ARBA" id="ARBA00023002"/>
    </source>
</evidence>
<dbReference type="PANTHER" id="PTHR47706:SF7">
    <property type="entry name" value="CIPA-LIKE, PUTATIVE (AFU_ORTHOLOGUE AFUA_1G01630)-RELATED"/>
    <property type="match status" value="1"/>
</dbReference>
<keyword evidence="1" id="KW-0521">NADP</keyword>
<organism evidence="3 4">
    <name type="scientific">Aspergillus tanneri</name>
    <dbReference type="NCBI Taxonomy" id="1220188"/>
    <lineage>
        <taxon>Eukaryota</taxon>
        <taxon>Fungi</taxon>
        <taxon>Dikarya</taxon>
        <taxon>Ascomycota</taxon>
        <taxon>Pezizomycotina</taxon>
        <taxon>Eurotiomycetes</taxon>
        <taxon>Eurotiomycetidae</taxon>
        <taxon>Eurotiales</taxon>
        <taxon>Aspergillaceae</taxon>
        <taxon>Aspergillus</taxon>
        <taxon>Aspergillus subgen. Circumdati</taxon>
    </lineage>
</organism>
<dbReference type="STRING" id="1220188.A0A4S3J2F2"/>
<dbReference type="EMBL" id="SOSA01000735">
    <property type="protein sequence ID" value="THC88946.1"/>
    <property type="molecule type" value="Genomic_DNA"/>
</dbReference>
<dbReference type="AlphaFoldDB" id="A0A4S3J2F2"/>
<evidence type="ECO:0000313" key="3">
    <source>
        <dbReference type="EMBL" id="THC88946.1"/>
    </source>
</evidence>
<keyword evidence="4" id="KW-1185">Reference proteome</keyword>
<comment type="caution">
    <text evidence="3">The sequence shown here is derived from an EMBL/GenBank/DDBJ whole genome shotgun (WGS) entry which is preliminary data.</text>
</comment>
<dbReference type="GO" id="GO:0016491">
    <property type="term" value="F:oxidoreductase activity"/>
    <property type="evidence" value="ECO:0007669"/>
    <property type="project" value="UniProtKB-KW"/>
</dbReference>
<gene>
    <name evidence="3" type="ORF">EYZ11_011600</name>
</gene>
<evidence type="ECO:0000256" key="1">
    <source>
        <dbReference type="ARBA" id="ARBA00022857"/>
    </source>
</evidence>
<dbReference type="Gene3D" id="3.40.50.720">
    <property type="entry name" value="NAD(P)-binding Rossmann-like Domain"/>
    <property type="match status" value="1"/>
</dbReference>
<dbReference type="InterPro" id="IPR051609">
    <property type="entry name" value="NmrA/Isoflavone_reductase-like"/>
</dbReference>
<dbReference type="VEuPathDB" id="FungiDB:EYZ11_011600"/>
<accession>A0A4S3J2F2</accession>